<proteinExistence type="predicted"/>
<dbReference type="AlphaFoldDB" id="A0A6P5K6J4"/>
<evidence type="ECO:0000313" key="2">
    <source>
        <dbReference type="Proteomes" id="UP000515140"/>
    </source>
</evidence>
<accession>A0A6P5K6J4</accession>
<keyword evidence="2" id="KW-1185">Reference proteome</keyword>
<evidence type="ECO:0000313" key="3">
    <source>
        <dbReference type="RefSeq" id="XP_020840599.1"/>
    </source>
</evidence>
<feature type="compositionally biased region" description="Low complexity" evidence="1">
    <location>
        <begin position="126"/>
        <end position="136"/>
    </location>
</feature>
<dbReference type="RefSeq" id="XP_020840599.1">
    <property type="nucleotide sequence ID" value="XM_020984940.1"/>
</dbReference>
<name>A0A6P5K6J4_PHACI</name>
<dbReference type="KEGG" id="pcw:110207347"/>
<dbReference type="InParanoid" id="A0A6P5K6J4"/>
<evidence type="ECO:0000256" key="1">
    <source>
        <dbReference type="SAM" id="MobiDB-lite"/>
    </source>
</evidence>
<dbReference type="GeneID" id="110207347"/>
<feature type="compositionally biased region" description="Basic residues" evidence="1">
    <location>
        <begin position="155"/>
        <end position="170"/>
    </location>
</feature>
<organism evidence="2 3">
    <name type="scientific">Phascolarctos cinereus</name>
    <name type="common">Koala</name>
    <dbReference type="NCBI Taxonomy" id="38626"/>
    <lineage>
        <taxon>Eukaryota</taxon>
        <taxon>Metazoa</taxon>
        <taxon>Chordata</taxon>
        <taxon>Craniata</taxon>
        <taxon>Vertebrata</taxon>
        <taxon>Euteleostomi</taxon>
        <taxon>Mammalia</taxon>
        <taxon>Metatheria</taxon>
        <taxon>Diprotodontia</taxon>
        <taxon>Phascolarctidae</taxon>
        <taxon>Phascolarctos</taxon>
    </lineage>
</organism>
<reference evidence="3" key="1">
    <citation type="submission" date="2025-08" db="UniProtKB">
        <authorList>
            <consortium name="RefSeq"/>
        </authorList>
    </citation>
    <scope>IDENTIFICATION</scope>
    <source>
        <tissue evidence="3">Spleen</tissue>
    </source>
</reference>
<feature type="compositionally biased region" description="Low complexity" evidence="1">
    <location>
        <begin position="68"/>
        <end position="79"/>
    </location>
</feature>
<sequence length="266" mass="28766">MSPSPSLLSPPLPPPLTTSGLLCEFPLPSNRLPSPSAPLQANKAFQRLAPSQPLAYYPPSLQPPPLSSTPAYPTELLLGGERGGGVISRHAPSSGSGRRRVKGSPAKSLPRPSRPGEPTPEPASPRAPRSPLLSASTPLVGQLLMRDRGRAGPGLRRRQLRAFPAHRSHSRVSPQPRPRHGEAAVSLRPWGKAPSGGGPARPHAPSLLPSPRRKPSHVIYFFKEKKEKRGGKAAELISTLEKFWKQDILFDHLDRDRAFPSLSRRG</sequence>
<protein>
    <submittedName>
        <fullName evidence="3">Vegetative cell wall protein gp1-like</fullName>
    </submittedName>
</protein>
<feature type="region of interest" description="Disordered" evidence="1">
    <location>
        <begin position="53"/>
        <end position="213"/>
    </location>
</feature>
<gene>
    <name evidence="3" type="primary">LOC110207347</name>
</gene>
<feature type="compositionally biased region" description="Pro residues" evidence="1">
    <location>
        <begin position="112"/>
        <end position="125"/>
    </location>
</feature>
<dbReference type="Proteomes" id="UP000515140">
    <property type="component" value="Unplaced"/>
</dbReference>